<evidence type="ECO:0000256" key="3">
    <source>
        <dbReference type="ARBA" id="ARBA00022490"/>
    </source>
</evidence>
<keyword evidence="4" id="KW-0143">Chaperone</keyword>
<dbReference type="AlphaFoldDB" id="A0A9P1GSD0"/>
<evidence type="ECO:0000259" key="6">
    <source>
        <dbReference type="SMART" id="SM01069"/>
    </source>
</evidence>
<evidence type="ECO:0000313" key="11">
    <source>
        <dbReference type="EMBL" id="CAL4807442.1"/>
    </source>
</evidence>
<dbReference type="Proteomes" id="UP001152797">
    <property type="component" value="Unassembled WGS sequence"/>
</dbReference>
<organism evidence="9">
    <name type="scientific">Cladocopium goreaui</name>
    <dbReference type="NCBI Taxonomy" id="2562237"/>
    <lineage>
        <taxon>Eukaryota</taxon>
        <taxon>Sar</taxon>
        <taxon>Alveolata</taxon>
        <taxon>Dinophyceae</taxon>
        <taxon>Suessiales</taxon>
        <taxon>Symbiodiniaceae</taxon>
        <taxon>Cladocopium</taxon>
    </lineage>
</organism>
<comment type="subcellular location">
    <subcellularLocation>
        <location evidence="1">Cytoplasm</location>
    </subcellularLocation>
</comment>
<feature type="domain" description="Cdc37 Hsp90 binding" evidence="7">
    <location>
        <begin position="87"/>
        <end position="238"/>
    </location>
</feature>
<evidence type="ECO:0000313" key="10">
    <source>
        <dbReference type="EMBL" id="CAL1173505.1"/>
    </source>
</evidence>
<dbReference type="SMART" id="SM01069">
    <property type="entry name" value="CDC37_C"/>
    <property type="match status" value="1"/>
</dbReference>
<dbReference type="InterPro" id="IPR004918">
    <property type="entry name" value="Cdc37"/>
</dbReference>
<dbReference type="EMBL" id="CAMXCT010006791">
    <property type="protein sequence ID" value="CAI4020130.1"/>
    <property type="molecule type" value="Genomic_DNA"/>
</dbReference>
<dbReference type="InterPro" id="IPR013873">
    <property type="entry name" value="Cdc37_C"/>
</dbReference>
<dbReference type="SMART" id="SM01070">
    <property type="entry name" value="CDC37_M"/>
    <property type="match status" value="1"/>
</dbReference>
<dbReference type="GO" id="GO:0006457">
    <property type="term" value="P:protein folding"/>
    <property type="evidence" value="ECO:0007669"/>
    <property type="project" value="TreeGrafter"/>
</dbReference>
<evidence type="ECO:0000313" key="12">
    <source>
        <dbReference type="Proteomes" id="UP001152797"/>
    </source>
</evidence>
<dbReference type="Pfam" id="PF03234">
    <property type="entry name" value="CDC37_N"/>
    <property type="match status" value="1"/>
</dbReference>
<evidence type="ECO:0000256" key="5">
    <source>
        <dbReference type="ARBA" id="ARBA00031396"/>
    </source>
</evidence>
<keyword evidence="12" id="KW-1185">Reference proteome</keyword>
<dbReference type="Pfam" id="PF08564">
    <property type="entry name" value="CDC37_C"/>
    <property type="match status" value="1"/>
</dbReference>
<reference evidence="9" key="1">
    <citation type="submission" date="2022-10" db="EMBL/GenBank/DDBJ databases">
        <authorList>
            <person name="Chen Y."/>
            <person name="Dougan E. K."/>
            <person name="Chan C."/>
            <person name="Rhodes N."/>
            <person name="Thang M."/>
        </authorList>
    </citation>
    <scope>NUCLEOTIDE SEQUENCE</scope>
</reference>
<dbReference type="GO" id="GO:0005737">
    <property type="term" value="C:cytoplasm"/>
    <property type="evidence" value="ECO:0007669"/>
    <property type="project" value="UniProtKB-SubCell"/>
</dbReference>
<dbReference type="Gene3D" id="1.20.58.610">
    <property type="entry name" value="Cdc37, Hsp90 binding domain"/>
    <property type="match status" value="1"/>
</dbReference>
<protein>
    <recommendedName>
        <fullName evidence="5">Hsp90 chaperone protein kinase-targeting subunit</fullName>
    </recommendedName>
</protein>
<sequence length="324" mass="37285">MSGFDYSKWDRLEISDDESTFHPNLDTGLNIRVNRITRDRKEEEIDSEKKKLIEKGEQEKAEKLEAKRPLHVNNVCHVAEERTIIQSSDGSRKDKLKKGEESFSVDDYSLFKQDNKAILDKFANADWELSEALCKEYGHILMDDYANSYYMLSALDAEMRGDRKEMEKLARQGQIISQIHQLAEPMRRPPRDLVPRFFEKFQGDASRHAFEEGVTHFKKHLIQRAIVKKQEEEAEAANQPQEMEEDMQPVSLVEVMHDMSVEERMGPGGLDPVEVFATLPVELQECFKSGDVEMLKKVAQSMDPAEFKNHLDRCTDAGLWSTGG</sequence>
<evidence type="ECO:0000313" key="9">
    <source>
        <dbReference type="EMBL" id="CAI4020130.1"/>
    </source>
</evidence>
<name>A0A9P1GSD0_9DINO</name>
<evidence type="ECO:0000259" key="8">
    <source>
        <dbReference type="SMART" id="SM01071"/>
    </source>
</evidence>
<dbReference type="InterPro" id="IPR038189">
    <property type="entry name" value="Cdc37_Hsp90-bd_sf"/>
</dbReference>
<dbReference type="SMART" id="SM01071">
    <property type="entry name" value="CDC37_N"/>
    <property type="match status" value="1"/>
</dbReference>
<dbReference type="GO" id="GO:0031072">
    <property type="term" value="F:heat shock protein binding"/>
    <property type="evidence" value="ECO:0007669"/>
    <property type="project" value="TreeGrafter"/>
</dbReference>
<reference evidence="10" key="2">
    <citation type="submission" date="2024-04" db="EMBL/GenBank/DDBJ databases">
        <authorList>
            <person name="Chen Y."/>
            <person name="Shah S."/>
            <person name="Dougan E. K."/>
            <person name="Thang M."/>
            <person name="Chan C."/>
        </authorList>
    </citation>
    <scope>NUCLEOTIDE SEQUENCE [LARGE SCALE GENOMIC DNA]</scope>
</reference>
<dbReference type="InterPro" id="IPR013855">
    <property type="entry name" value="Cdc37_N_dom"/>
</dbReference>
<proteinExistence type="inferred from homology"/>
<comment type="caution">
    <text evidence="9">The sequence shown here is derived from an EMBL/GenBank/DDBJ whole genome shotgun (WGS) entry which is preliminary data.</text>
</comment>
<dbReference type="GO" id="GO:0019901">
    <property type="term" value="F:protein kinase binding"/>
    <property type="evidence" value="ECO:0007669"/>
    <property type="project" value="InterPro"/>
</dbReference>
<accession>A0A9P1GSD0</accession>
<dbReference type="EMBL" id="CAMXCT020006791">
    <property type="protein sequence ID" value="CAL1173505.1"/>
    <property type="molecule type" value="Genomic_DNA"/>
</dbReference>
<dbReference type="GO" id="GO:0051082">
    <property type="term" value="F:unfolded protein binding"/>
    <property type="evidence" value="ECO:0007669"/>
    <property type="project" value="TreeGrafter"/>
</dbReference>
<dbReference type="SUPFAM" id="SSF101391">
    <property type="entry name" value="Hsp90 co-chaperone CDC37"/>
    <property type="match status" value="1"/>
</dbReference>
<feature type="domain" description="Cdc37 C-terminal" evidence="6">
    <location>
        <begin position="264"/>
        <end position="324"/>
    </location>
</feature>
<evidence type="ECO:0000256" key="4">
    <source>
        <dbReference type="ARBA" id="ARBA00023186"/>
    </source>
</evidence>
<feature type="domain" description="Cdc37 N-terminal" evidence="8">
    <location>
        <begin position="3"/>
        <end position="148"/>
    </location>
</feature>
<dbReference type="InterPro" id="IPR013874">
    <property type="entry name" value="Cdc37_Hsp90-bd"/>
</dbReference>
<dbReference type="PANTHER" id="PTHR12800">
    <property type="entry name" value="CDC37-RELATED"/>
    <property type="match status" value="1"/>
</dbReference>
<dbReference type="GO" id="GO:0051087">
    <property type="term" value="F:protein-folding chaperone binding"/>
    <property type="evidence" value="ECO:0007669"/>
    <property type="project" value="TreeGrafter"/>
</dbReference>
<keyword evidence="11" id="KW-0808">Transferase</keyword>
<keyword evidence="3" id="KW-0963">Cytoplasm</keyword>
<gene>
    <name evidence="9" type="ORF">C1SCF055_LOCUS44572</name>
</gene>
<keyword evidence="11" id="KW-0418">Kinase</keyword>
<dbReference type="Gene3D" id="6.10.140.250">
    <property type="match status" value="1"/>
</dbReference>
<dbReference type="PANTHER" id="PTHR12800:SF4">
    <property type="entry name" value="HSP90 CO-CHAPERONE CDC37"/>
    <property type="match status" value="1"/>
</dbReference>
<evidence type="ECO:0000256" key="1">
    <source>
        <dbReference type="ARBA" id="ARBA00004496"/>
    </source>
</evidence>
<dbReference type="EMBL" id="CAMXCT030006791">
    <property type="protein sequence ID" value="CAL4807442.1"/>
    <property type="molecule type" value="Genomic_DNA"/>
</dbReference>
<evidence type="ECO:0000256" key="2">
    <source>
        <dbReference type="ARBA" id="ARBA00006222"/>
    </source>
</evidence>
<dbReference type="Pfam" id="PF08565">
    <property type="entry name" value="CDC37_M"/>
    <property type="match status" value="1"/>
</dbReference>
<comment type="similarity">
    <text evidence="2">Belongs to the CDC37 family.</text>
</comment>
<dbReference type="GO" id="GO:0050821">
    <property type="term" value="P:protein stabilization"/>
    <property type="evidence" value="ECO:0007669"/>
    <property type="project" value="TreeGrafter"/>
</dbReference>
<dbReference type="GO" id="GO:0016301">
    <property type="term" value="F:kinase activity"/>
    <property type="evidence" value="ECO:0007669"/>
    <property type="project" value="UniProtKB-KW"/>
</dbReference>
<dbReference type="OrthoDB" id="440202at2759"/>
<evidence type="ECO:0000259" key="7">
    <source>
        <dbReference type="SMART" id="SM01070"/>
    </source>
</evidence>